<keyword evidence="7" id="KW-1185">Reference proteome</keyword>
<dbReference type="Proteomes" id="UP001596540">
    <property type="component" value="Unassembled WGS sequence"/>
</dbReference>
<dbReference type="Pfam" id="PF00356">
    <property type="entry name" value="LacI"/>
    <property type="match status" value="1"/>
</dbReference>
<sequence>MRDEAPDGLGHGSATGRPHPEADGAASTEPDPPRPLRAARLADIARAAGVHITTASRALRGSDGVGAETAARVREAARRLGYLPHPAAASLRTGRSTLFGVLVPRLTDPVAAAVCEGIEQGAAAAGYQTVVATSGDDHYAQRLRAEALLANRVDGLILGDARTDSFLVPELRRRGARVVLVSRRLPGAVSVTCDDLLGGRLAAEHLVELGHRDVGVIAGEPYASTGIERTRGFVAAFADSGLPVPDGNVLRSGFDARGGRQAAEALLARDPRPTALFAVSDTAAVGAMGAVHDAGLRVGDDVAVIGFDDVPFAAELPVPLTTVRSPMREMGRRAAAALAALVDGERVQPVRLRPELRVRASTLGTRR</sequence>
<evidence type="ECO:0000256" key="3">
    <source>
        <dbReference type="ARBA" id="ARBA00023163"/>
    </source>
</evidence>
<dbReference type="SUPFAM" id="SSF47413">
    <property type="entry name" value="lambda repressor-like DNA-binding domains"/>
    <property type="match status" value="1"/>
</dbReference>
<dbReference type="Pfam" id="PF13377">
    <property type="entry name" value="Peripla_BP_3"/>
    <property type="match status" value="1"/>
</dbReference>
<dbReference type="InterPro" id="IPR010982">
    <property type="entry name" value="Lambda_DNA-bd_dom_sf"/>
</dbReference>
<dbReference type="RefSeq" id="WP_379869692.1">
    <property type="nucleotide sequence ID" value="NZ_JBHTBH010000002.1"/>
</dbReference>
<organism evidence="6 7">
    <name type="scientific">Marinactinospora rubrisoli</name>
    <dbReference type="NCBI Taxonomy" id="2715399"/>
    <lineage>
        <taxon>Bacteria</taxon>
        <taxon>Bacillati</taxon>
        <taxon>Actinomycetota</taxon>
        <taxon>Actinomycetes</taxon>
        <taxon>Streptosporangiales</taxon>
        <taxon>Nocardiopsidaceae</taxon>
        <taxon>Marinactinospora</taxon>
    </lineage>
</organism>
<feature type="domain" description="HTH lacI-type" evidence="5">
    <location>
        <begin position="39"/>
        <end position="93"/>
    </location>
</feature>
<dbReference type="PANTHER" id="PTHR30146">
    <property type="entry name" value="LACI-RELATED TRANSCRIPTIONAL REPRESSOR"/>
    <property type="match status" value="1"/>
</dbReference>
<evidence type="ECO:0000256" key="1">
    <source>
        <dbReference type="ARBA" id="ARBA00023015"/>
    </source>
</evidence>
<dbReference type="SMART" id="SM00354">
    <property type="entry name" value="HTH_LACI"/>
    <property type="match status" value="1"/>
</dbReference>
<evidence type="ECO:0000259" key="5">
    <source>
        <dbReference type="PROSITE" id="PS50932"/>
    </source>
</evidence>
<accession>A0ABW2KDU5</accession>
<dbReference type="SUPFAM" id="SSF53822">
    <property type="entry name" value="Periplasmic binding protein-like I"/>
    <property type="match status" value="1"/>
</dbReference>
<keyword evidence="1" id="KW-0805">Transcription regulation</keyword>
<dbReference type="GO" id="GO:0003677">
    <property type="term" value="F:DNA binding"/>
    <property type="evidence" value="ECO:0007669"/>
    <property type="project" value="UniProtKB-KW"/>
</dbReference>
<comment type="caution">
    <text evidence="6">The sequence shown here is derived from an EMBL/GenBank/DDBJ whole genome shotgun (WGS) entry which is preliminary data.</text>
</comment>
<dbReference type="InterPro" id="IPR046335">
    <property type="entry name" value="LacI/GalR-like_sensor"/>
</dbReference>
<dbReference type="CDD" id="cd01392">
    <property type="entry name" value="HTH_LacI"/>
    <property type="match status" value="1"/>
</dbReference>
<evidence type="ECO:0000256" key="4">
    <source>
        <dbReference type="SAM" id="MobiDB-lite"/>
    </source>
</evidence>
<evidence type="ECO:0000313" key="6">
    <source>
        <dbReference type="EMBL" id="MFC7327415.1"/>
    </source>
</evidence>
<evidence type="ECO:0000256" key="2">
    <source>
        <dbReference type="ARBA" id="ARBA00023125"/>
    </source>
</evidence>
<dbReference type="PANTHER" id="PTHR30146:SF138">
    <property type="entry name" value="TRANSCRIPTIONAL REGULATORY PROTEIN"/>
    <property type="match status" value="1"/>
</dbReference>
<name>A0ABW2KDU5_9ACTN</name>
<dbReference type="Gene3D" id="3.40.50.2300">
    <property type="match status" value="2"/>
</dbReference>
<proteinExistence type="predicted"/>
<protein>
    <submittedName>
        <fullName evidence="6">LacI family DNA-binding transcriptional regulator</fullName>
    </submittedName>
</protein>
<dbReference type="CDD" id="cd06285">
    <property type="entry name" value="PBP1_LacI-like"/>
    <property type="match status" value="1"/>
</dbReference>
<dbReference type="PROSITE" id="PS50932">
    <property type="entry name" value="HTH_LACI_2"/>
    <property type="match status" value="1"/>
</dbReference>
<gene>
    <name evidence="6" type="ORF">ACFQRF_06640</name>
</gene>
<dbReference type="EMBL" id="JBHTBH010000002">
    <property type="protein sequence ID" value="MFC7327415.1"/>
    <property type="molecule type" value="Genomic_DNA"/>
</dbReference>
<dbReference type="Gene3D" id="1.10.260.40">
    <property type="entry name" value="lambda repressor-like DNA-binding domains"/>
    <property type="match status" value="1"/>
</dbReference>
<feature type="region of interest" description="Disordered" evidence="4">
    <location>
        <begin position="1"/>
        <end position="35"/>
    </location>
</feature>
<dbReference type="InterPro" id="IPR028082">
    <property type="entry name" value="Peripla_BP_I"/>
</dbReference>
<keyword evidence="3" id="KW-0804">Transcription</keyword>
<keyword evidence="2 6" id="KW-0238">DNA-binding</keyword>
<reference evidence="7" key="1">
    <citation type="journal article" date="2019" name="Int. J. Syst. Evol. Microbiol.">
        <title>The Global Catalogue of Microorganisms (GCM) 10K type strain sequencing project: providing services to taxonomists for standard genome sequencing and annotation.</title>
        <authorList>
            <consortium name="The Broad Institute Genomics Platform"/>
            <consortium name="The Broad Institute Genome Sequencing Center for Infectious Disease"/>
            <person name="Wu L."/>
            <person name="Ma J."/>
        </authorList>
    </citation>
    <scope>NUCLEOTIDE SEQUENCE [LARGE SCALE GENOMIC DNA]</scope>
    <source>
        <strain evidence="7">CGMCC 4.7382</strain>
    </source>
</reference>
<evidence type="ECO:0000313" key="7">
    <source>
        <dbReference type="Proteomes" id="UP001596540"/>
    </source>
</evidence>
<dbReference type="InterPro" id="IPR000843">
    <property type="entry name" value="HTH_LacI"/>
</dbReference>